<evidence type="ECO:0000313" key="2">
    <source>
        <dbReference type="EMBL" id="PMD60145.1"/>
    </source>
</evidence>
<dbReference type="AlphaFoldDB" id="A0A2J6TAU7"/>
<dbReference type="PANTHER" id="PTHR42080:SF1">
    <property type="entry name" value="SRR1-LIKE DOMAIN-CONTAINING PROTEIN"/>
    <property type="match status" value="1"/>
</dbReference>
<reference evidence="2 3" key="1">
    <citation type="submission" date="2016-04" db="EMBL/GenBank/DDBJ databases">
        <title>A degradative enzymes factory behind the ericoid mycorrhizal symbiosis.</title>
        <authorList>
            <consortium name="DOE Joint Genome Institute"/>
            <person name="Martino E."/>
            <person name="Morin E."/>
            <person name="Grelet G."/>
            <person name="Kuo A."/>
            <person name="Kohler A."/>
            <person name="Daghino S."/>
            <person name="Barry K."/>
            <person name="Choi C."/>
            <person name="Cichocki N."/>
            <person name="Clum A."/>
            <person name="Copeland A."/>
            <person name="Hainaut M."/>
            <person name="Haridas S."/>
            <person name="Labutti K."/>
            <person name="Lindquist E."/>
            <person name="Lipzen A."/>
            <person name="Khouja H.-R."/>
            <person name="Murat C."/>
            <person name="Ohm R."/>
            <person name="Olson A."/>
            <person name="Spatafora J."/>
            <person name="Veneault-Fourrey C."/>
            <person name="Henrissat B."/>
            <person name="Grigoriev I."/>
            <person name="Martin F."/>
            <person name="Perotto S."/>
        </authorList>
    </citation>
    <scope>NUCLEOTIDE SEQUENCE [LARGE SCALE GENOMIC DNA]</scope>
    <source>
        <strain evidence="2 3">E</strain>
    </source>
</reference>
<sequence length="222" mass="25245">TSKTKASSSREHRQLHTLYNETRTRYIDSDLSLSISHLLVSKNNPTVTRIVSLGMGSLKSVDQARRIKQLTIFLAIGEQLRQREPKIMLYAQDPSFSKVDEAFLQSLGVNILSTPSATELGEAAQYINESTLVYCPFLTLEAYQLFFATGSLNYFIGDDFDALRVKWPKRSAGWNEAESLSRRFVQGLRKRVIGGDNGFWDAEDKPFPMAMYHSSQRHQDKQ</sequence>
<dbReference type="PANTHER" id="PTHR42080">
    <property type="entry name" value="SRR1 DOMAIN-CONTAINING PROTEIN"/>
    <property type="match status" value="1"/>
</dbReference>
<dbReference type="GeneID" id="36581377"/>
<gene>
    <name evidence="2" type="ORF">K444DRAFT_497157</name>
</gene>
<accession>A0A2J6TAU7</accession>
<dbReference type="EMBL" id="KZ613791">
    <property type="protein sequence ID" value="PMD60145.1"/>
    <property type="molecule type" value="Genomic_DNA"/>
</dbReference>
<feature type="non-terminal residue" evidence="2">
    <location>
        <position position="1"/>
    </location>
</feature>
<proteinExistence type="predicted"/>
<dbReference type="RefSeq" id="XP_024737049.1">
    <property type="nucleotide sequence ID" value="XM_024873297.1"/>
</dbReference>
<evidence type="ECO:0000259" key="1">
    <source>
        <dbReference type="Pfam" id="PF07985"/>
    </source>
</evidence>
<feature type="non-terminal residue" evidence="2">
    <location>
        <position position="222"/>
    </location>
</feature>
<name>A0A2J6TAU7_9HELO</name>
<dbReference type="OrthoDB" id="5318346at2759"/>
<feature type="domain" description="SRR1-like" evidence="1">
    <location>
        <begin position="41"/>
        <end position="167"/>
    </location>
</feature>
<organism evidence="2 3">
    <name type="scientific">Hyaloscypha bicolor E</name>
    <dbReference type="NCBI Taxonomy" id="1095630"/>
    <lineage>
        <taxon>Eukaryota</taxon>
        <taxon>Fungi</taxon>
        <taxon>Dikarya</taxon>
        <taxon>Ascomycota</taxon>
        <taxon>Pezizomycotina</taxon>
        <taxon>Leotiomycetes</taxon>
        <taxon>Helotiales</taxon>
        <taxon>Hyaloscyphaceae</taxon>
        <taxon>Hyaloscypha</taxon>
        <taxon>Hyaloscypha bicolor</taxon>
    </lineage>
</organism>
<protein>
    <recommendedName>
        <fullName evidence="1">SRR1-like domain-containing protein</fullName>
    </recommendedName>
</protein>
<dbReference type="InParanoid" id="A0A2J6TAU7"/>
<dbReference type="Pfam" id="PF07985">
    <property type="entry name" value="SRR1"/>
    <property type="match status" value="1"/>
</dbReference>
<keyword evidence="3" id="KW-1185">Reference proteome</keyword>
<dbReference type="InterPro" id="IPR012942">
    <property type="entry name" value="SRR1-like"/>
</dbReference>
<dbReference type="Proteomes" id="UP000235371">
    <property type="component" value="Unassembled WGS sequence"/>
</dbReference>
<evidence type="ECO:0000313" key="3">
    <source>
        <dbReference type="Proteomes" id="UP000235371"/>
    </source>
</evidence>